<dbReference type="Proteomes" id="UP000193642">
    <property type="component" value="Unassembled WGS sequence"/>
</dbReference>
<proteinExistence type="predicted"/>
<gene>
    <name evidence="1" type="ORF">BCR33DRAFT_521118</name>
</gene>
<protein>
    <submittedName>
        <fullName evidence="1">Uncharacterized protein</fullName>
    </submittedName>
</protein>
<comment type="caution">
    <text evidence="1">The sequence shown here is derived from an EMBL/GenBank/DDBJ whole genome shotgun (WGS) entry which is preliminary data.</text>
</comment>
<sequence length="77" mass="8309">MTTVPTDCQIAHQAWPSVFTSNVDNACCTYSTGFNCAGACDIYCDDSKTYITGIKAQRSRFSGSFPDLGGLKRLTSL</sequence>
<accession>A0A1Y2BEG6</accession>
<dbReference type="EMBL" id="MCGO01000068">
    <property type="protein sequence ID" value="ORY33228.1"/>
    <property type="molecule type" value="Genomic_DNA"/>
</dbReference>
<evidence type="ECO:0000313" key="1">
    <source>
        <dbReference type="EMBL" id="ORY33228.1"/>
    </source>
</evidence>
<organism evidence="1 2">
    <name type="scientific">Rhizoclosmatium globosum</name>
    <dbReference type="NCBI Taxonomy" id="329046"/>
    <lineage>
        <taxon>Eukaryota</taxon>
        <taxon>Fungi</taxon>
        <taxon>Fungi incertae sedis</taxon>
        <taxon>Chytridiomycota</taxon>
        <taxon>Chytridiomycota incertae sedis</taxon>
        <taxon>Chytridiomycetes</taxon>
        <taxon>Chytridiales</taxon>
        <taxon>Chytriomycetaceae</taxon>
        <taxon>Rhizoclosmatium</taxon>
    </lineage>
</organism>
<name>A0A1Y2BEG6_9FUNG</name>
<evidence type="ECO:0000313" key="2">
    <source>
        <dbReference type="Proteomes" id="UP000193642"/>
    </source>
</evidence>
<reference evidence="1 2" key="1">
    <citation type="submission" date="2016-07" db="EMBL/GenBank/DDBJ databases">
        <title>Pervasive Adenine N6-methylation of Active Genes in Fungi.</title>
        <authorList>
            <consortium name="DOE Joint Genome Institute"/>
            <person name="Mondo S.J."/>
            <person name="Dannebaum R.O."/>
            <person name="Kuo R.C."/>
            <person name="Labutti K."/>
            <person name="Haridas S."/>
            <person name="Kuo A."/>
            <person name="Salamov A."/>
            <person name="Ahrendt S.R."/>
            <person name="Lipzen A."/>
            <person name="Sullivan W."/>
            <person name="Andreopoulos W.B."/>
            <person name="Clum A."/>
            <person name="Lindquist E."/>
            <person name="Daum C."/>
            <person name="Ramamoorthy G.K."/>
            <person name="Gryganskyi A."/>
            <person name="Culley D."/>
            <person name="Magnuson J.K."/>
            <person name="James T.Y."/>
            <person name="O'Malley M.A."/>
            <person name="Stajich J.E."/>
            <person name="Spatafora J.W."/>
            <person name="Visel A."/>
            <person name="Grigoriev I.V."/>
        </authorList>
    </citation>
    <scope>NUCLEOTIDE SEQUENCE [LARGE SCALE GENOMIC DNA]</scope>
    <source>
        <strain evidence="1 2">JEL800</strain>
    </source>
</reference>
<keyword evidence="2" id="KW-1185">Reference proteome</keyword>
<dbReference type="AlphaFoldDB" id="A0A1Y2BEG6"/>